<keyword evidence="3" id="KW-0575">Peroxidase</keyword>
<dbReference type="InterPro" id="IPR009050">
    <property type="entry name" value="Globin-like_sf"/>
</dbReference>
<keyword evidence="2" id="KW-0813">Transport</keyword>
<feature type="compositionally biased region" description="Low complexity" evidence="11">
    <location>
        <begin position="515"/>
        <end position="526"/>
    </location>
</feature>
<evidence type="ECO:0000256" key="4">
    <source>
        <dbReference type="ARBA" id="ARBA00022617"/>
    </source>
</evidence>
<protein>
    <submittedName>
        <fullName evidence="12">Uncharacterized protein</fullName>
    </submittedName>
</protein>
<feature type="compositionally biased region" description="Polar residues" evidence="11">
    <location>
        <begin position="272"/>
        <end position="289"/>
    </location>
</feature>
<feature type="compositionally biased region" description="Low complexity" evidence="11">
    <location>
        <begin position="421"/>
        <end position="457"/>
    </location>
</feature>
<dbReference type="Gene3D" id="1.10.490.10">
    <property type="entry name" value="Globins"/>
    <property type="match status" value="1"/>
</dbReference>
<dbReference type="GO" id="GO:0008379">
    <property type="term" value="F:thioredoxin peroxidase activity"/>
    <property type="evidence" value="ECO:0007669"/>
    <property type="project" value="TreeGrafter"/>
</dbReference>
<feature type="compositionally biased region" description="Pro residues" evidence="11">
    <location>
        <begin position="559"/>
        <end position="568"/>
    </location>
</feature>
<feature type="compositionally biased region" description="Basic and acidic residues" evidence="11">
    <location>
        <begin position="195"/>
        <end position="213"/>
    </location>
</feature>
<reference evidence="12 13" key="1">
    <citation type="journal article" date="2023" name="Commun. Biol.">
        <title>Reorganization of the ancestral sex-determining regions during the evolution of trioecy in Pleodorina starrii.</title>
        <authorList>
            <person name="Takahashi K."/>
            <person name="Suzuki S."/>
            <person name="Kawai-Toyooka H."/>
            <person name="Yamamoto K."/>
            <person name="Hamaji T."/>
            <person name="Ootsuki R."/>
            <person name="Yamaguchi H."/>
            <person name="Kawachi M."/>
            <person name="Higashiyama T."/>
            <person name="Nozaki H."/>
        </authorList>
    </citation>
    <scope>NUCLEOTIDE SEQUENCE [LARGE SCALE GENOMIC DNA]</scope>
    <source>
        <strain evidence="12 13">NIES-4479</strain>
    </source>
</reference>
<dbReference type="Proteomes" id="UP001165080">
    <property type="component" value="Unassembled WGS sequence"/>
</dbReference>
<dbReference type="GO" id="GO:0020037">
    <property type="term" value="F:heme binding"/>
    <property type="evidence" value="ECO:0007669"/>
    <property type="project" value="InterPro"/>
</dbReference>
<keyword evidence="10" id="KW-0676">Redox-active center</keyword>
<dbReference type="GO" id="GO:0005737">
    <property type="term" value="C:cytoplasm"/>
    <property type="evidence" value="ECO:0007669"/>
    <property type="project" value="TreeGrafter"/>
</dbReference>
<evidence type="ECO:0000313" key="12">
    <source>
        <dbReference type="EMBL" id="GLC49837.1"/>
    </source>
</evidence>
<dbReference type="Pfam" id="PF01152">
    <property type="entry name" value="Bac_globin"/>
    <property type="match status" value="1"/>
</dbReference>
<feature type="region of interest" description="Disordered" evidence="11">
    <location>
        <begin position="195"/>
        <end position="228"/>
    </location>
</feature>
<evidence type="ECO:0000256" key="10">
    <source>
        <dbReference type="ARBA" id="ARBA00023284"/>
    </source>
</evidence>
<organism evidence="12 13">
    <name type="scientific">Pleodorina starrii</name>
    <dbReference type="NCBI Taxonomy" id="330485"/>
    <lineage>
        <taxon>Eukaryota</taxon>
        <taxon>Viridiplantae</taxon>
        <taxon>Chlorophyta</taxon>
        <taxon>core chlorophytes</taxon>
        <taxon>Chlorophyceae</taxon>
        <taxon>CS clade</taxon>
        <taxon>Chlamydomonadales</taxon>
        <taxon>Volvocaceae</taxon>
        <taxon>Pleodorina</taxon>
    </lineage>
</organism>
<dbReference type="SUPFAM" id="SSF46458">
    <property type="entry name" value="Globin-like"/>
    <property type="match status" value="1"/>
</dbReference>
<evidence type="ECO:0000256" key="2">
    <source>
        <dbReference type="ARBA" id="ARBA00022448"/>
    </source>
</evidence>
<name>A0A9W6BDZ2_9CHLO</name>
<keyword evidence="6" id="KW-0049">Antioxidant</keyword>
<evidence type="ECO:0000256" key="1">
    <source>
        <dbReference type="ARBA" id="ARBA00011738"/>
    </source>
</evidence>
<dbReference type="CDD" id="cd00454">
    <property type="entry name" value="TrHb1_N"/>
    <property type="match status" value="1"/>
</dbReference>
<keyword evidence="8" id="KW-0408">Iron</keyword>
<keyword evidence="4" id="KW-0349">Heme</keyword>
<feature type="region of interest" description="Disordered" evidence="11">
    <location>
        <begin position="243"/>
        <end position="370"/>
    </location>
</feature>
<dbReference type="PANTHER" id="PTHR42801">
    <property type="entry name" value="THIOREDOXIN-DEPENDENT PEROXIDE REDUCTASE"/>
    <property type="match status" value="1"/>
</dbReference>
<comment type="caution">
    <text evidence="12">The sequence shown here is derived from an EMBL/GenBank/DDBJ whole genome shotgun (WGS) entry which is preliminary data.</text>
</comment>
<keyword evidence="9" id="KW-1015">Disulfide bond</keyword>
<evidence type="ECO:0000256" key="8">
    <source>
        <dbReference type="ARBA" id="ARBA00023004"/>
    </source>
</evidence>
<dbReference type="GO" id="GO:0046872">
    <property type="term" value="F:metal ion binding"/>
    <property type="evidence" value="ECO:0007669"/>
    <property type="project" value="UniProtKB-KW"/>
</dbReference>
<evidence type="ECO:0000256" key="6">
    <source>
        <dbReference type="ARBA" id="ARBA00022862"/>
    </source>
</evidence>
<feature type="region of interest" description="Disordered" evidence="11">
    <location>
        <begin position="399"/>
        <end position="615"/>
    </location>
</feature>
<evidence type="ECO:0000256" key="5">
    <source>
        <dbReference type="ARBA" id="ARBA00022723"/>
    </source>
</evidence>
<accession>A0A9W6BDZ2</accession>
<dbReference type="GO" id="GO:0019825">
    <property type="term" value="F:oxygen binding"/>
    <property type="evidence" value="ECO:0007669"/>
    <property type="project" value="InterPro"/>
</dbReference>
<feature type="compositionally biased region" description="Low complexity" evidence="11">
    <location>
        <begin position="487"/>
        <end position="505"/>
    </location>
</feature>
<dbReference type="GO" id="GO:0034599">
    <property type="term" value="P:cellular response to oxidative stress"/>
    <property type="evidence" value="ECO:0007669"/>
    <property type="project" value="TreeGrafter"/>
</dbReference>
<sequence>MGGSCSHAADAWANLATKEELREAVKSIEAWQKLQDQSRAAGHAAGNRNSSKGPLLQRVGGLDVVKQVVEGFYRRLYSDKRLLTFLHDKDMTYLRAKQTLFMSWLFGPPNQPYTGRNVRIAHLKLIKQRGFSPEDFDLGMEYFEQAMRELEAPETIISEVMCKVRPFKTVIFTPCERDADEEARWAFEERVKEQQSAAKEKEKERQQSLKEKQQSMSPSKADADAAAALAGQSSRALATGASGALAGAGSGSSRGPQCPFTGGGGGGSSSSNRGPQCPFTSGRLSSPASVTGIRVSGEILTPAPPAPPPPPAAVTSANNNNGDNGNMLTSPSRSQSRPATETVSSPANTCTDGTEAPAAPAAGGGGGDDVPAAVAAAAAAAYASSNGCDDLKALARELQPQASKAGSRRSFDTPQPQTPEAGSRPGLSAAAAAAAAPPQRQLASSSFSGSRPASAAATPQSRTPEAGTRSAAAAAAAAQPPNAEIRPASAAPQLLPSSSGLSPAATGRTEQLRSTKSGSRPAAAAAAPPPPQPQSLSRSPAAQAQSSTQAAKAGSRPPSAIPQPPPKKPAGSRPASAVPTPPPAALQRQASRAGAASRPASGSPPAPSPDGPFSVARDLADLARSASQAGGGGGAAAAAAAAGTLPPAVSGGSLRRLTTGPCAESAEVDRFWEAEITAAAAAAADAQGGRPGAAAGAAANGLPQARVSSRSLGATEASAAAAAGGGGAKPERPALLALEMAVEMGLAEPEEGEDGGAAGDAAAAAAAVAAAGGSGGVEIVDAFLTEMLEKEAQGKTAA</sequence>
<gene>
    <name evidence="12" type="primary">PLESTBF000152</name>
    <name evidence="12" type="ORF">PLESTB_000314200</name>
</gene>
<evidence type="ECO:0000313" key="13">
    <source>
        <dbReference type="Proteomes" id="UP001165080"/>
    </source>
</evidence>
<dbReference type="GO" id="GO:0045454">
    <property type="term" value="P:cell redox homeostasis"/>
    <property type="evidence" value="ECO:0007669"/>
    <property type="project" value="TreeGrafter"/>
</dbReference>
<evidence type="ECO:0000256" key="9">
    <source>
        <dbReference type="ARBA" id="ARBA00023157"/>
    </source>
</evidence>
<dbReference type="InterPro" id="IPR050924">
    <property type="entry name" value="Peroxiredoxin_BCP/PrxQ"/>
</dbReference>
<evidence type="ECO:0000256" key="7">
    <source>
        <dbReference type="ARBA" id="ARBA00023002"/>
    </source>
</evidence>
<keyword evidence="7" id="KW-0560">Oxidoreductase</keyword>
<dbReference type="PANTHER" id="PTHR42801:SF5">
    <property type="entry name" value="GROUP 1 TRUNCATED HEMOGLOBIN GLBN"/>
    <property type="match status" value="1"/>
</dbReference>
<keyword evidence="13" id="KW-1185">Reference proteome</keyword>
<dbReference type="FunFam" id="1.10.490.10:FF:000010">
    <property type="entry name" value="Group 1 truncated hemoglobin"/>
    <property type="match status" value="1"/>
</dbReference>
<feature type="compositionally biased region" description="Low complexity" evidence="11">
    <location>
        <begin position="534"/>
        <end position="558"/>
    </location>
</feature>
<feature type="compositionally biased region" description="Pro residues" evidence="11">
    <location>
        <begin position="302"/>
        <end position="312"/>
    </location>
</feature>
<feature type="compositionally biased region" description="Low complexity" evidence="11">
    <location>
        <begin position="590"/>
        <end position="601"/>
    </location>
</feature>
<dbReference type="InterPro" id="IPR012292">
    <property type="entry name" value="Globin/Proto"/>
</dbReference>
<feature type="compositionally biased region" description="Low complexity" evidence="11">
    <location>
        <begin position="569"/>
        <end position="578"/>
    </location>
</feature>
<comment type="subunit">
    <text evidence="1">Homodimer.</text>
</comment>
<proteinExistence type="predicted"/>
<keyword evidence="5" id="KW-0479">Metal-binding</keyword>
<evidence type="ECO:0000256" key="11">
    <source>
        <dbReference type="SAM" id="MobiDB-lite"/>
    </source>
</evidence>
<evidence type="ECO:0000256" key="3">
    <source>
        <dbReference type="ARBA" id="ARBA00022559"/>
    </source>
</evidence>
<dbReference type="EMBL" id="BRXU01000003">
    <property type="protein sequence ID" value="GLC49837.1"/>
    <property type="molecule type" value="Genomic_DNA"/>
</dbReference>
<dbReference type="InterPro" id="IPR001486">
    <property type="entry name" value="Hemoglobin_trunc"/>
</dbReference>
<feature type="compositionally biased region" description="Polar residues" evidence="11">
    <location>
        <begin position="327"/>
        <end position="352"/>
    </location>
</feature>
<dbReference type="AlphaFoldDB" id="A0A9W6BDZ2"/>